<accession>A0A166MZS6</accession>
<name>A0A166MZS6_EXIGL</name>
<sequence length="57" mass="6046">MELVRRETFTLREVPGPSDSVAPNSRGGALVAVKHLHIVTTRAVPALRVGPGVLGYP</sequence>
<gene>
    <name evidence="1" type="ORF">EXIGLDRAFT_783569</name>
</gene>
<dbReference type="InParanoid" id="A0A166MZS6"/>
<evidence type="ECO:0000313" key="2">
    <source>
        <dbReference type="Proteomes" id="UP000077266"/>
    </source>
</evidence>
<dbReference type="AlphaFoldDB" id="A0A166MZS6"/>
<organism evidence="1 2">
    <name type="scientific">Exidia glandulosa HHB12029</name>
    <dbReference type="NCBI Taxonomy" id="1314781"/>
    <lineage>
        <taxon>Eukaryota</taxon>
        <taxon>Fungi</taxon>
        <taxon>Dikarya</taxon>
        <taxon>Basidiomycota</taxon>
        <taxon>Agaricomycotina</taxon>
        <taxon>Agaricomycetes</taxon>
        <taxon>Auriculariales</taxon>
        <taxon>Exidiaceae</taxon>
        <taxon>Exidia</taxon>
    </lineage>
</organism>
<dbReference type="Proteomes" id="UP000077266">
    <property type="component" value="Unassembled WGS sequence"/>
</dbReference>
<protein>
    <submittedName>
        <fullName evidence="1">Uncharacterized protein</fullName>
    </submittedName>
</protein>
<keyword evidence="2" id="KW-1185">Reference proteome</keyword>
<dbReference type="EMBL" id="KV426828">
    <property type="protein sequence ID" value="KZV78596.1"/>
    <property type="molecule type" value="Genomic_DNA"/>
</dbReference>
<evidence type="ECO:0000313" key="1">
    <source>
        <dbReference type="EMBL" id="KZV78596.1"/>
    </source>
</evidence>
<reference evidence="1 2" key="1">
    <citation type="journal article" date="2016" name="Mol. Biol. Evol.">
        <title>Comparative Genomics of Early-Diverging Mushroom-Forming Fungi Provides Insights into the Origins of Lignocellulose Decay Capabilities.</title>
        <authorList>
            <person name="Nagy L.G."/>
            <person name="Riley R."/>
            <person name="Tritt A."/>
            <person name="Adam C."/>
            <person name="Daum C."/>
            <person name="Floudas D."/>
            <person name="Sun H."/>
            <person name="Yadav J.S."/>
            <person name="Pangilinan J."/>
            <person name="Larsson K.H."/>
            <person name="Matsuura K."/>
            <person name="Barry K."/>
            <person name="Labutti K."/>
            <person name="Kuo R."/>
            <person name="Ohm R.A."/>
            <person name="Bhattacharya S.S."/>
            <person name="Shirouzu T."/>
            <person name="Yoshinaga Y."/>
            <person name="Martin F.M."/>
            <person name="Grigoriev I.V."/>
            <person name="Hibbett D.S."/>
        </authorList>
    </citation>
    <scope>NUCLEOTIDE SEQUENCE [LARGE SCALE GENOMIC DNA]</scope>
    <source>
        <strain evidence="1 2">HHB12029</strain>
    </source>
</reference>
<proteinExistence type="predicted"/>